<proteinExistence type="predicted"/>
<sequence>MSDDPRRGRLRRRLRRGARGRGARDGDGALGGSQGHRLLTAAAASGEQEQLGLDGESRSVVTGYGPMWNAPRKRPRYDTEDRQASAGGAIAT</sequence>
<feature type="region of interest" description="Disordered" evidence="1">
    <location>
        <begin position="1"/>
        <end position="92"/>
    </location>
</feature>
<accession>D0N159</accession>
<keyword evidence="3" id="KW-1185">Reference proteome</keyword>
<evidence type="ECO:0000256" key="1">
    <source>
        <dbReference type="SAM" id="MobiDB-lite"/>
    </source>
</evidence>
<gene>
    <name evidence="2" type="ORF">PITG_04390</name>
</gene>
<dbReference type="eggNOG" id="ENOG502RH30">
    <property type="taxonomic scope" value="Eukaryota"/>
</dbReference>
<dbReference type="KEGG" id="pif:PITG_04390"/>
<dbReference type="GeneID" id="9466259"/>
<dbReference type="InParanoid" id="D0N159"/>
<reference evidence="3" key="1">
    <citation type="journal article" date="2009" name="Nature">
        <title>Genome sequence and analysis of the Irish potato famine pathogen Phytophthora infestans.</title>
        <authorList>
            <consortium name="The Broad Institute Genome Sequencing Platform"/>
            <person name="Haas B.J."/>
            <person name="Kamoun S."/>
            <person name="Zody M.C."/>
            <person name="Jiang R.H."/>
            <person name="Handsaker R.E."/>
            <person name="Cano L.M."/>
            <person name="Grabherr M."/>
            <person name="Kodira C.D."/>
            <person name="Raffaele S."/>
            <person name="Torto-Alalibo T."/>
            <person name="Bozkurt T.O."/>
            <person name="Ah-Fong A.M."/>
            <person name="Alvarado L."/>
            <person name="Anderson V.L."/>
            <person name="Armstrong M.R."/>
            <person name="Avrova A."/>
            <person name="Baxter L."/>
            <person name="Beynon J."/>
            <person name="Boevink P.C."/>
            <person name="Bollmann S.R."/>
            <person name="Bos J.I."/>
            <person name="Bulone V."/>
            <person name="Cai G."/>
            <person name="Cakir C."/>
            <person name="Carrington J.C."/>
            <person name="Chawner M."/>
            <person name="Conti L."/>
            <person name="Costanzo S."/>
            <person name="Ewan R."/>
            <person name="Fahlgren N."/>
            <person name="Fischbach M.A."/>
            <person name="Fugelstad J."/>
            <person name="Gilroy E.M."/>
            <person name="Gnerre S."/>
            <person name="Green P.J."/>
            <person name="Grenville-Briggs L.J."/>
            <person name="Griffith J."/>
            <person name="Grunwald N.J."/>
            <person name="Horn K."/>
            <person name="Horner N.R."/>
            <person name="Hu C.H."/>
            <person name="Huitema E."/>
            <person name="Jeong D.H."/>
            <person name="Jones A.M."/>
            <person name="Jones J.D."/>
            <person name="Jones R.W."/>
            <person name="Karlsson E.K."/>
            <person name="Kunjeti S.G."/>
            <person name="Lamour K."/>
            <person name="Liu Z."/>
            <person name="Ma L."/>
            <person name="Maclean D."/>
            <person name="Chibucos M.C."/>
            <person name="McDonald H."/>
            <person name="McWalters J."/>
            <person name="Meijer H.J."/>
            <person name="Morgan W."/>
            <person name="Morris P.F."/>
            <person name="Munro C.A."/>
            <person name="O'Neill K."/>
            <person name="Ospina-Giraldo M."/>
            <person name="Pinzon A."/>
            <person name="Pritchard L."/>
            <person name="Ramsahoye B."/>
            <person name="Ren Q."/>
            <person name="Restrepo S."/>
            <person name="Roy S."/>
            <person name="Sadanandom A."/>
            <person name="Savidor A."/>
            <person name="Schornack S."/>
            <person name="Schwartz D.C."/>
            <person name="Schumann U.D."/>
            <person name="Schwessinger B."/>
            <person name="Seyer L."/>
            <person name="Sharpe T."/>
            <person name="Silvar C."/>
            <person name="Song J."/>
            <person name="Studholme D.J."/>
            <person name="Sykes S."/>
            <person name="Thines M."/>
            <person name="van de Vondervoort P.J."/>
            <person name="Phuntumart V."/>
            <person name="Wawra S."/>
            <person name="Weide R."/>
            <person name="Win J."/>
            <person name="Young C."/>
            <person name="Zhou S."/>
            <person name="Fry W."/>
            <person name="Meyers B.C."/>
            <person name="van West P."/>
            <person name="Ristaino J."/>
            <person name="Govers F."/>
            <person name="Birch P.R."/>
            <person name="Whisson S.C."/>
            <person name="Judelson H.S."/>
            <person name="Nusbaum C."/>
        </authorList>
    </citation>
    <scope>NUCLEOTIDE SEQUENCE [LARGE SCALE GENOMIC DNA]</scope>
    <source>
        <strain evidence="3">T30-4</strain>
    </source>
</reference>
<evidence type="ECO:0000313" key="3">
    <source>
        <dbReference type="Proteomes" id="UP000006643"/>
    </source>
</evidence>
<protein>
    <submittedName>
        <fullName evidence="2">Uncharacterized protein</fullName>
    </submittedName>
</protein>
<evidence type="ECO:0000313" key="2">
    <source>
        <dbReference type="EMBL" id="EEY67372.1"/>
    </source>
</evidence>
<dbReference type="AlphaFoldDB" id="D0N159"/>
<dbReference type="EMBL" id="DS028122">
    <property type="protein sequence ID" value="EEY67372.1"/>
    <property type="molecule type" value="Genomic_DNA"/>
</dbReference>
<dbReference type="HOGENOM" id="CLU_2417953_0_0_1"/>
<dbReference type="RefSeq" id="XP_002906020.1">
    <property type="nucleotide sequence ID" value="XM_002905974.1"/>
</dbReference>
<organism evidence="2 3">
    <name type="scientific">Phytophthora infestans (strain T30-4)</name>
    <name type="common">Potato late blight agent</name>
    <dbReference type="NCBI Taxonomy" id="403677"/>
    <lineage>
        <taxon>Eukaryota</taxon>
        <taxon>Sar</taxon>
        <taxon>Stramenopiles</taxon>
        <taxon>Oomycota</taxon>
        <taxon>Peronosporomycetes</taxon>
        <taxon>Peronosporales</taxon>
        <taxon>Peronosporaceae</taxon>
        <taxon>Phytophthora</taxon>
    </lineage>
</organism>
<dbReference type="OrthoDB" id="114311at2759"/>
<name>D0N159_PHYIT</name>
<dbReference type="OMA" id="GPMWNAP"/>
<feature type="compositionally biased region" description="Basic residues" evidence="1">
    <location>
        <begin position="8"/>
        <end position="21"/>
    </location>
</feature>
<dbReference type="VEuPathDB" id="FungiDB:PITG_04390"/>
<dbReference type="Proteomes" id="UP000006643">
    <property type="component" value="Unassembled WGS sequence"/>
</dbReference>